<dbReference type="EC" id="2.7.7.2" evidence="14"/>
<dbReference type="CDD" id="cd02064">
    <property type="entry name" value="FAD_synthetase_N"/>
    <property type="match status" value="1"/>
</dbReference>
<protein>
    <recommendedName>
        <fullName evidence="14">Riboflavin biosynthesis protein</fullName>
    </recommendedName>
    <domain>
        <recommendedName>
            <fullName evidence="14">Riboflavin kinase</fullName>
            <ecNumber evidence="14">2.7.1.26</ecNumber>
        </recommendedName>
        <alternativeName>
            <fullName evidence="14">Flavokinase</fullName>
        </alternativeName>
    </domain>
    <domain>
        <recommendedName>
            <fullName evidence="14">FMN adenylyltransferase</fullName>
            <ecNumber evidence="14">2.7.7.2</ecNumber>
        </recommendedName>
        <alternativeName>
            <fullName evidence="14">FAD pyrophosphorylase</fullName>
        </alternativeName>
        <alternativeName>
            <fullName evidence="14">FAD synthase</fullName>
        </alternativeName>
    </domain>
</protein>
<evidence type="ECO:0000256" key="1">
    <source>
        <dbReference type="ARBA" id="ARBA00004726"/>
    </source>
</evidence>
<evidence type="ECO:0000256" key="5">
    <source>
        <dbReference type="ARBA" id="ARBA00022679"/>
    </source>
</evidence>
<gene>
    <name evidence="16" type="ORF">CWE10_12060</name>
</gene>
<keyword evidence="5 14" id="KW-0808">Transferase</keyword>
<dbReference type="PANTHER" id="PTHR22749:SF6">
    <property type="entry name" value="RIBOFLAVIN KINASE"/>
    <property type="match status" value="1"/>
</dbReference>
<keyword evidence="4 14" id="KW-0288">FMN</keyword>
<keyword evidence="3 14" id="KW-0285">Flavoprotein</keyword>
<evidence type="ECO:0000259" key="15">
    <source>
        <dbReference type="SMART" id="SM00904"/>
    </source>
</evidence>
<organism evidence="16 17">
    <name type="scientific">Symbiobacterium thermophilum</name>
    <dbReference type="NCBI Taxonomy" id="2734"/>
    <lineage>
        <taxon>Bacteria</taxon>
        <taxon>Bacillati</taxon>
        <taxon>Bacillota</taxon>
        <taxon>Clostridia</taxon>
        <taxon>Eubacteriales</taxon>
        <taxon>Symbiobacteriaceae</taxon>
        <taxon>Symbiobacterium</taxon>
    </lineage>
</organism>
<comment type="pathway">
    <text evidence="1 14">Cofactor biosynthesis; FAD biosynthesis; FAD from FMN: step 1/1.</text>
</comment>
<dbReference type="InterPro" id="IPR023468">
    <property type="entry name" value="Riboflavin_kinase"/>
</dbReference>
<evidence type="ECO:0000256" key="13">
    <source>
        <dbReference type="ARBA" id="ARBA00049494"/>
    </source>
</evidence>
<dbReference type="Pfam" id="PF06574">
    <property type="entry name" value="FAD_syn"/>
    <property type="match status" value="1"/>
</dbReference>
<evidence type="ECO:0000313" key="17">
    <source>
        <dbReference type="Proteomes" id="UP000732377"/>
    </source>
</evidence>
<dbReference type="GO" id="GO:0009231">
    <property type="term" value="P:riboflavin biosynthetic process"/>
    <property type="evidence" value="ECO:0007669"/>
    <property type="project" value="InterPro"/>
</dbReference>
<name>A0A953ICQ1_SYMTR</name>
<dbReference type="NCBIfam" id="TIGR00083">
    <property type="entry name" value="ribF"/>
    <property type="match status" value="1"/>
</dbReference>
<evidence type="ECO:0000256" key="12">
    <source>
        <dbReference type="ARBA" id="ARBA00047880"/>
    </source>
</evidence>
<comment type="catalytic activity">
    <reaction evidence="13 14">
        <text>FMN + ATP + H(+) = FAD + diphosphate</text>
        <dbReference type="Rhea" id="RHEA:17237"/>
        <dbReference type="ChEBI" id="CHEBI:15378"/>
        <dbReference type="ChEBI" id="CHEBI:30616"/>
        <dbReference type="ChEBI" id="CHEBI:33019"/>
        <dbReference type="ChEBI" id="CHEBI:57692"/>
        <dbReference type="ChEBI" id="CHEBI:58210"/>
        <dbReference type="EC" id="2.7.7.2"/>
    </reaction>
</comment>
<dbReference type="InterPro" id="IPR014729">
    <property type="entry name" value="Rossmann-like_a/b/a_fold"/>
</dbReference>
<comment type="similarity">
    <text evidence="14">Belongs to the ribF family.</text>
</comment>
<dbReference type="Gene3D" id="3.40.50.620">
    <property type="entry name" value="HUPs"/>
    <property type="match status" value="1"/>
</dbReference>
<dbReference type="GO" id="GO:0009398">
    <property type="term" value="P:FMN biosynthetic process"/>
    <property type="evidence" value="ECO:0007669"/>
    <property type="project" value="UniProtKB-UniRule"/>
</dbReference>
<dbReference type="EMBL" id="PIUK01000120">
    <property type="protein sequence ID" value="MBY6276924.1"/>
    <property type="molecule type" value="Genomic_DNA"/>
</dbReference>
<comment type="pathway">
    <text evidence="2 14">Cofactor biosynthesis; FMN biosynthesis; FMN from riboflavin (ATP route): step 1/1.</text>
</comment>
<proteinExistence type="inferred from homology"/>
<dbReference type="InterPro" id="IPR023465">
    <property type="entry name" value="Riboflavin_kinase_dom_sf"/>
</dbReference>
<keyword evidence="8 14" id="KW-0418">Kinase</keyword>
<dbReference type="EC" id="2.7.1.26" evidence="14"/>
<dbReference type="SUPFAM" id="SSF52374">
    <property type="entry name" value="Nucleotidylyl transferase"/>
    <property type="match status" value="1"/>
</dbReference>
<dbReference type="InterPro" id="IPR002606">
    <property type="entry name" value="Riboflavin_kinase_bac"/>
</dbReference>
<sequence>MELVTRIADVPVRGTGNLIAIGKWDGVHLAHQAILRALVAEARRVGGQAVAVGFHPLPMQVLRPEAAPPMLQSLEERAELMAALGVDVHLALPFDRALADMTPEAFVHQVLVGQLRAQQVMVGFNNTFGRGGKGTAETMRQLCTPLGIPVHIFQPVRADGENVSSTEVRFAVAKGRMQAAARLLGRPYAVRGLVVQGDRRGRELGYPTANIRLEEGRLLPPHGVYTARVTVLGEPRKLQPPVTVTPRTGPVYGAMLNLGVRPTVGGTELRCEAHLFDFRGDLYGRELQVEFLEYMRPERAFPNLDALVAQLRADERAAREFLAGRQGAEG</sequence>
<dbReference type="OMA" id="HRGHQAI"/>
<keyword evidence="9 14" id="KW-0274">FAD</keyword>
<dbReference type="RefSeq" id="WP_011195656.1">
    <property type="nucleotide sequence ID" value="NZ_JACSIR010000047.1"/>
</dbReference>
<keyword evidence="6 14" id="KW-0548">Nucleotidyltransferase</keyword>
<evidence type="ECO:0000313" key="16">
    <source>
        <dbReference type="EMBL" id="MBY6276924.1"/>
    </source>
</evidence>
<evidence type="ECO:0000256" key="3">
    <source>
        <dbReference type="ARBA" id="ARBA00022630"/>
    </source>
</evidence>
<dbReference type="AlphaFoldDB" id="A0A953ICQ1"/>
<evidence type="ECO:0000256" key="7">
    <source>
        <dbReference type="ARBA" id="ARBA00022741"/>
    </source>
</evidence>
<evidence type="ECO:0000256" key="6">
    <source>
        <dbReference type="ARBA" id="ARBA00022695"/>
    </source>
</evidence>
<evidence type="ECO:0000256" key="8">
    <source>
        <dbReference type="ARBA" id="ARBA00022777"/>
    </source>
</evidence>
<dbReference type="GO" id="GO:0006747">
    <property type="term" value="P:FAD biosynthetic process"/>
    <property type="evidence" value="ECO:0007669"/>
    <property type="project" value="UniProtKB-UniRule"/>
</dbReference>
<evidence type="ECO:0000256" key="9">
    <source>
        <dbReference type="ARBA" id="ARBA00022827"/>
    </source>
</evidence>
<comment type="caution">
    <text evidence="16">The sequence shown here is derived from an EMBL/GenBank/DDBJ whole genome shotgun (WGS) entry which is preliminary data.</text>
</comment>
<evidence type="ECO:0000256" key="14">
    <source>
        <dbReference type="PIRNR" id="PIRNR004491"/>
    </source>
</evidence>
<dbReference type="Pfam" id="PF01687">
    <property type="entry name" value="Flavokinase"/>
    <property type="match status" value="1"/>
</dbReference>
<feature type="domain" description="Riboflavin kinase" evidence="15">
    <location>
        <begin position="183"/>
        <end position="323"/>
    </location>
</feature>
<dbReference type="SMART" id="SM00904">
    <property type="entry name" value="Flavokinase"/>
    <property type="match status" value="1"/>
</dbReference>
<dbReference type="InterPro" id="IPR015864">
    <property type="entry name" value="FAD_synthase"/>
</dbReference>
<dbReference type="GO" id="GO:0005524">
    <property type="term" value="F:ATP binding"/>
    <property type="evidence" value="ECO:0007669"/>
    <property type="project" value="UniProtKB-UniRule"/>
</dbReference>
<accession>A0A953ICQ1</accession>
<dbReference type="SUPFAM" id="SSF82114">
    <property type="entry name" value="Riboflavin kinase-like"/>
    <property type="match status" value="1"/>
</dbReference>
<keyword evidence="7 14" id="KW-0547">Nucleotide-binding</keyword>
<dbReference type="FunFam" id="3.40.50.620:FF:000021">
    <property type="entry name" value="Riboflavin biosynthesis protein"/>
    <property type="match status" value="1"/>
</dbReference>
<dbReference type="NCBIfam" id="NF004160">
    <property type="entry name" value="PRK05627.1-3"/>
    <property type="match status" value="1"/>
</dbReference>
<dbReference type="Gene3D" id="2.40.30.30">
    <property type="entry name" value="Riboflavin kinase-like"/>
    <property type="match status" value="1"/>
</dbReference>
<dbReference type="GO" id="GO:0008531">
    <property type="term" value="F:riboflavin kinase activity"/>
    <property type="evidence" value="ECO:0007669"/>
    <property type="project" value="UniProtKB-UniRule"/>
</dbReference>
<dbReference type="Proteomes" id="UP000732377">
    <property type="component" value="Unassembled WGS sequence"/>
</dbReference>
<evidence type="ECO:0000256" key="10">
    <source>
        <dbReference type="ARBA" id="ARBA00022840"/>
    </source>
</evidence>
<dbReference type="PANTHER" id="PTHR22749">
    <property type="entry name" value="RIBOFLAVIN KINASE/FMN ADENYLYLTRANSFERASE"/>
    <property type="match status" value="1"/>
</dbReference>
<keyword evidence="11" id="KW-0511">Multifunctional enzyme</keyword>
<dbReference type="PIRSF" id="PIRSF004491">
    <property type="entry name" value="FAD_Synth"/>
    <property type="match status" value="1"/>
</dbReference>
<dbReference type="InterPro" id="IPR015865">
    <property type="entry name" value="Riboflavin_kinase_bac/euk"/>
</dbReference>
<reference evidence="16" key="1">
    <citation type="submission" date="2017-11" db="EMBL/GenBank/DDBJ databases">
        <title>Three new genomes from thermophilic consortium.</title>
        <authorList>
            <person name="Quaggio R."/>
            <person name="Amgarten D."/>
            <person name="Setubal J.C."/>
        </authorList>
    </citation>
    <scope>NUCLEOTIDE SEQUENCE</scope>
    <source>
        <strain evidence="16">ZCTH01-B2</strain>
    </source>
</reference>
<comment type="catalytic activity">
    <reaction evidence="12 14">
        <text>riboflavin + ATP = FMN + ADP + H(+)</text>
        <dbReference type="Rhea" id="RHEA:14357"/>
        <dbReference type="ChEBI" id="CHEBI:15378"/>
        <dbReference type="ChEBI" id="CHEBI:30616"/>
        <dbReference type="ChEBI" id="CHEBI:57986"/>
        <dbReference type="ChEBI" id="CHEBI:58210"/>
        <dbReference type="ChEBI" id="CHEBI:456216"/>
        <dbReference type="EC" id="2.7.1.26"/>
    </reaction>
</comment>
<evidence type="ECO:0000256" key="11">
    <source>
        <dbReference type="ARBA" id="ARBA00023268"/>
    </source>
</evidence>
<dbReference type="GO" id="GO:0003919">
    <property type="term" value="F:FMN adenylyltransferase activity"/>
    <property type="evidence" value="ECO:0007669"/>
    <property type="project" value="UniProtKB-UniRule"/>
</dbReference>
<evidence type="ECO:0000256" key="4">
    <source>
        <dbReference type="ARBA" id="ARBA00022643"/>
    </source>
</evidence>
<evidence type="ECO:0000256" key="2">
    <source>
        <dbReference type="ARBA" id="ARBA00005201"/>
    </source>
</evidence>
<keyword evidence="10 14" id="KW-0067">ATP-binding</keyword>